<dbReference type="Pfam" id="PF00348">
    <property type="entry name" value="polyprenyl_synt"/>
    <property type="match status" value="1"/>
</dbReference>
<dbReference type="SUPFAM" id="SSF48576">
    <property type="entry name" value="Terpenoid synthases"/>
    <property type="match status" value="1"/>
</dbReference>
<keyword evidence="1 4" id="KW-0808">Transferase</keyword>
<dbReference type="PROSITE" id="PS00723">
    <property type="entry name" value="POLYPRENYL_SYNTHASE_1"/>
    <property type="match status" value="1"/>
</dbReference>
<dbReference type="InterPro" id="IPR033749">
    <property type="entry name" value="Polyprenyl_synt_CS"/>
</dbReference>
<dbReference type="InParanoid" id="I2GUQ9"/>
<dbReference type="PANTHER" id="PTHR12001">
    <property type="entry name" value="GERANYLGERANYL PYROPHOSPHATE SYNTHASE"/>
    <property type="match status" value="1"/>
</dbReference>
<dbReference type="InterPro" id="IPR000092">
    <property type="entry name" value="Polyprenyl_synt"/>
</dbReference>
<dbReference type="Proteomes" id="UP000002866">
    <property type="component" value="Chromosome 1"/>
</dbReference>
<dbReference type="CDD" id="cd00685">
    <property type="entry name" value="Trans_IPPS_HT"/>
    <property type="match status" value="1"/>
</dbReference>
<dbReference type="PANTHER" id="PTHR12001:SF44">
    <property type="entry name" value="GERANYLGERANYL PYROPHOSPHATE SYNTHASE"/>
    <property type="match status" value="1"/>
</dbReference>
<dbReference type="InterPro" id="IPR008949">
    <property type="entry name" value="Isoprenoid_synthase_dom_sf"/>
</dbReference>
<protein>
    <recommendedName>
        <fullName evidence="7">Geranylgeranyl pyrophosphate synthase</fullName>
    </recommendedName>
</protein>
<evidence type="ECO:0000313" key="5">
    <source>
        <dbReference type="EMBL" id="CCH57861.1"/>
    </source>
</evidence>
<dbReference type="GeneID" id="14493678"/>
<evidence type="ECO:0000256" key="1">
    <source>
        <dbReference type="ARBA" id="ARBA00022679"/>
    </source>
</evidence>
<keyword evidence="2" id="KW-0479">Metal-binding</keyword>
<dbReference type="GO" id="GO:0004311">
    <property type="term" value="F:geranylgeranyl diphosphate synthase activity"/>
    <property type="evidence" value="ECO:0007669"/>
    <property type="project" value="EnsemblFungi"/>
</dbReference>
<dbReference type="EMBL" id="HE806316">
    <property type="protein sequence ID" value="CCH57861.1"/>
    <property type="molecule type" value="Genomic_DNA"/>
</dbReference>
<keyword evidence="3" id="KW-0460">Magnesium</keyword>
<dbReference type="RefSeq" id="XP_004177380.1">
    <property type="nucleotide sequence ID" value="XM_004177332.1"/>
</dbReference>
<dbReference type="GO" id="GO:0046872">
    <property type="term" value="F:metal ion binding"/>
    <property type="evidence" value="ECO:0007669"/>
    <property type="project" value="UniProtKB-KW"/>
</dbReference>
<name>I2GUQ9_HENB6</name>
<dbReference type="eggNOG" id="KOG0777">
    <property type="taxonomic scope" value="Eukaryota"/>
</dbReference>
<evidence type="ECO:0000256" key="3">
    <source>
        <dbReference type="ARBA" id="ARBA00022842"/>
    </source>
</evidence>
<evidence type="ECO:0000313" key="6">
    <source>
        <dbReference type="Proteomes" id="UP000002866"/>
    </source>
</evidence>
<evidence type="ECO:0008006" key="7">
    <source>
        <dbReference type="Google" id="ProtNLM"/>
    </source>
</evidence>
<evidence type="ECO:0000256" key="2">
    <source>
        <dbReference type="ARBA" id="ARBA00022723"/>
    </source>
</evidence>
<organism evidence="5 6">
    <name type="scientific">Henningerozyma blattae (strain ATCC 34711 / CBS 6284 / DSM 70876 / NBRC 10599 / NRRL Y-10934 / UCD 77-7)</name>
    <name type="common">Yeast</name>
    <name type="synonym">Tetrapisispora blattae</name>
    <dbReference type="NCBI Taxonomy" id="1071380"/>
    <lineage>
        <taxon>Eukaryota</taxon>
        <taxon>Fungi</taxon>
        <taxon>Dikarya</taxon>
        <taxon>Ascomycota</taxon>
        <taxon>Saccharomycotina</taxon>
        <taxon>Saccharomycetes</taxon>
        <taxon>Saccharomycetales</taxon>
        <taxon>Saccharomycetaceae</taxon>
        <taxon>Henningerozyma</taxon>
    </lineage>
</organism>
<accession>I2GUQ9</accession>
<dbReference type="PROSITE" id="PS00444">
    <property type="entry name" value="POLYPRENYL_SYNTHASE_2"/>
    <property type="match status" value="1"/>
</dbReference>
<proteinExistence type="inferred from homology"/>
<sequence>MENIKRLVENKPCWKDSDETAIRAPYTHLALKPGKNFRSELIRLFNLFYGLSQDQVTKIEQLVSILHNSSLLIDDIEDSSETRRGDVSSYIKFGIPMTINSANYMYFAAMQVLQDIAEFKHHDNHVDVHLLKDLMVIFNEEMLNLHRGQGLDIFWRENIPDIIPDESMYFNMVMNKTGGLFRLTVRIMERLCKDLKYRNGECTLVPLSNLLGILYQLRDDYQNLTDPKMFAAKGFADDISEGKLSFPIIHGLKYESMLNITNNTDNTPLLDMILKKPMEKEKKLEVISYLRDISRSLEYTEHEIMKLTGIIKNNGYIPSDNEKLTSQILLVVDKLSNISY</sequence>
<dbReference type="FunCoup" id="I2GUQ9">
    <property type="interactions" value="496"/>
</dbReference>
<evidence type="ECO:0000256" key="4">
    <source>
        <dbReference type="RuleBase" id="RU004466"/>
    </source>
</evidence>
<gene>
    <name evidence="5" type="primary">TBLA0A00600</name>
    <name evidence="5" type="ORF">TBLA_0A00600</name>
</gene>
<dbReference type="OrthoDB" id="6921389at2759"/>
<dbReference type="KEGG" id="tbl:TBLA_0A00600"/>
<dbReference type="SFLD" id="SFLDS00005">
    <property type="entry name" value="Isoprenoid_Synthase_Type_I"/>
    <property type="match status" value="1"/>
</dbReference>
<reference evidence="5 6" key="1">
    <citation type="journal article" date="2011" name="Proc. Natl. Acad. Sci. U.S.A.">
        <title>Evolutionary erosion of yeast sex chromosomes by mating-type switching accidents.</title>
        <authorList>
            <person name="Gordon J.L."/>
            <person name="Armisen D."/>
            <person name="Proux-Wera E."/>
            <person name="Oheigeartaigh S.S."/>
            <person name="Byrne K.P."/>
            <person name="Wolfe K.H."/>
        </authorList>
    </citation>
    <scope>NUCLEOTIDE SEQUENCE [LARGE SCALE GENOMIC DNA]</scope>
    <source>
        <strain evidence="6">ATCC 34711 / CBS 6284 / DSM 70876 / NBRC 10599 / NRRL Y-10934 / UCD 77-7</strain>
    </source>
</reference>
<comment type="similarity">
    <text evidence="4">Belongs to the FPP/GGPP synthase family.</text>
</comment>
<dbReference type="OMA" id="FYSKAFF"/>
<dbReference type="HOGENOM" id="CLU_014015_6_0_1"/>
<dbReference type="GO" id="GO:0033386">
    <property type="term" value="P:geranylgeranyl diphosphate biosynthetic process"/>
    <property type="evidence" value="ECO:0007669"/>
    <property type="project" value="EnsemblFungi"/>
</dbReference>
<dbReference type="Gene3D" id="1.10.600.10">
    <property type="entry name" value="Farnesyl Diphosphate Synthase"/>
    <property type="match status" value="1"/>
</dbReference>
<keyword evidence="6" id="KW-1185">Reference proteome</keyword>
<dbReference type="STRING" id="1071380.I2GUQ9"/>
<dbReference type="AlphaFoldDB" id="I2GUQ9"/>